<dbReference type="AlphaFoldDB" id="A0A330LSK7"/>
<dbReference type="EMBL" id="LS483250">
    <property type="protein sequence ID" value="SQD79649.1"/>
    <property type="molecule type" value="Genomic_DNA"/>
</dbReference>
<feature type="transmembrane region" description="Helical" evidence="1">
    <location>
        <begin position="58"/>
        <end position="75"/>
    </location>
</feature>
<dbReference type="Pfam" id="PF04214">
    <property type="entry name" value="DUF411"/>
    <property type="match status" value="1"/>
</dbReference>
<keyword evidence="3" id="KW-1185">Reference proteome</keyword>
<evidence type="ECO:0000313" key="2">
    <source>
        <dbReference type="EMBL" id="SQD79649.1"/>
    </source>
</evidence>
<dbReference type="KEGG" id="mya:MORIYA_3193"/>
<keyword evidence="1" id="KW-0812">Transmembrane</keyword>
<proteinExistence type="predicted"/>
<dbReference type="InterPro" id="IPR007332">
    <property type="entry name" value="DUF411"/>
</dbReference>
<name>A0A330LSK7_9GAMM</name>
<accession>A0A330LSK7</accession>
<evidence type="ECO:0000313" key="3">
    <source>
        <dbReference type="Proteomes" id="UP000250163"/>
    </source>
</evidence>
<evidence type="ECO:0000256" key="1">
    <source>
        <dbReference type="SAM" id="Phobius"/>
    </source>
</evidence>
<organism evidence="2 3">
    <name type="scientific">Moritella yayanosii</name>
    <dbReference type="NCBI Taxonomy" id="69539"/>
    <lineage>
        <taxon>Bacteria</taxon>
        <taxon>Pseudomonadati</taxon>
        <taxon>Pseudomonadota</taxon>
        <taxon>Gammaproteobacteria</taxon>
        <taxon>Alteromonadales</taxon>
        <taxon>Moritellaceae</taxon>
        <taxon>Moritella</taxon>
    </lineage>
</organism>
<gene>
    <name evidence="2" type="ORF">MORIYA_3193</name>
</gene>
<keyword evidence="1" id="KW-0472">Membrane</keyword>
<dbReference type="Proteomes" id="UP000250163">
    <property type="component" value="Chromosome MORIYA"/>
</dbReference>
<sequence length="80" mass="9393">MVIVMGFLIICAFFIPIVNGYIVEGHVPVIDINKLLAQYKALQHLECSAYLMKLTPRRLFLVLKAAFLYVFFYFVRFHHQ</sequence>
<protein>
    <submittedName>
        <fullName evidence="2">Uncharacterized protein</fullName>
    </submittedName>
</protein>
<keyword evidence="1" id="KW-1133">Transmembrane helix</keyword>
<reference evidence="3" key="1">
    <citation type="submission" date="2018-05" db="EMBL/GenBank/DDBJ databases">
        <authorList>
            <person name="Cea G.-C."/>
            <person name="William W."/>
        </authorList>
    </citation>
    <scope>NUCLEOTIDE SEQUENCE [LARGE SCALE GENOMIC DNA]</scope>
    <source>
        <strain evidence="3">DB21MT 5</strain>
    </source>
</reference>